<sequence>MWSSEPAFACRPAILHYSRSSSTLFVKLPQARRLPSIHGPMIAPMLPPDGWRLEAKLYSPASNKTSSRPQARRVFQLSDSPPTRNPLYSWKRKHLS</sequence>
<dbReference type="EMBL" id="OKRB01000041">
    <property type="protein sequence ID" value="SPE18119.1"/>
    <property type="molecule type" value="Genomic_DNA"/>
</dbReference>
<feature type="compositionally biased region" description="Polar residues" evidence="1">
    <location>
        <begin position="60"/>
        <end position="69"/>
    </location>
</feature>
<evidence type="ECO:0000313" key="3">
    <source>
        <dbReference type="Proteomes" id="UP000239735"/>
    </source>
</evidence>
<feature type="region of interest" description="Disordered" evidence="1">
    <location>
        <begin position="60"/>
        <end position="96"/>
    </location>
</feature>
<dbReference type="AlphaFoldDB" id="A0A2N9L4F7"/>
<name>A0A2N9L4F7_9BACT</name>
<accession>A0A2N9L4F7</accession>
<dbReference type="Proteomes" id="UP000239735">
    <property type="component" value="Unassembled WGS sequence"/>
</dbReference>
<protein>
    <submittedName>
        <fullName evidence="2">Uncharacterized protein</fullName>
    </submittedName>
</protein>
<evidence type="ECO:0000256" key="1">
    <source>
        <dbReference type="SAM" id="MobiDB-lite"/>
    </source>
</evidence>
<gene>
    <name evidence="2" type="ORF">SBA5_1350004</name>
</gene>
<evidence type="ECO:0000313" key="2">
    <source>
        <dbReference type="EMBL" id="SPE18119.1"/>
    </source>
</evidence>
<organism evidence="2 3">
    <name type="scientific">Candidatus Sulfuritelmatomonas gaucii</name>
    <dbReference type="NCBI Taxonomy" id="2043161"/>
    <lineage>
        <taxon>Bacteria</taxon>
        <taxon>Pseudomonadati</taxon>
        <taxon>Acidobacteriota</taxon>
        <taxon>Terriglobia</taxon>
        <taxon>Terriglobales</taxon>
        <taxon>Acidobacteriaceae</taxon>
        <taxon>Candidatus Sulfuritelmatomonas</taxon>
    </lineage>
</organism>
<proteinExistence type="predicted"/>
<reference evidence="3" key="1">
    <citation type="submission" date="2018-02" db="EMBL/GenBank/DDBJ databases">
        <authorList>
            <person name="Hausmann B."/>
        </authorList>
    </citation>
    <scope>NUCLEOTIDE SEQUENCE [LARGE SCALE GENOMIC DNA]</scope>
    <source>
        <strain evidence="3">Peat soil MAG SbA5</strain>
    </source>
</reference>